<protein>
    <recommendedName>
        <fullName evidence="1">Ketopantoate reductase N-terminal domain-containing protein</fullName>
    </recommendedName>
</protein>
<dbReference type="AlphaFoldDB" id="A0A9W6UJ16"/>
<evidence type="ECO:0000313" key="3">
    <source>
        <dbReference type="Proteomes" id="UP001165092"/>
    </source>
</evidence>
<dbReference type="EMBL" id="BSQG01000004">
    <property type="protein sequence ID" value="GLU48349.1"/>
    <property type="molecule type" value="Genomic_DNA"/>
</dbReference>
<proteinExistence type="predicted"/>
<reference evidence="2" key="1">
    <citation type="submission" date="2023-02" db="EMBL/GenBank/DDBJ databases">
        <title>Nocardiopsis ansamitocini NBRC 112285.</title>
        <authorList>
            <person name="Ichikawa N."/>
            <person name="Sato H."/>
            <person name="Tonouchi N."/>
        </authorList>
    </citation>
    <scope>NUCLEOTIDE SEQUENCE</scope>
    <source>
        <strain evidence="2">NBRC 112285</strain>
    </source>
</reference>
<dbReference type="InterPro" id="IPR013332">
    <property type="entry name" value="KPR_N"/>
</dbReference>
<dbReference type="Pfam" id="PF02558">
    <property type="entry name" value="ApbA"/>
    <property type="match status" value="1"/>
</dbReference>
<sequence length="290" mass="31246">MKLLVYGAGVTGSLFAVRMYEAGHDVSLLARGERLAALRRHGVQLAEEDSSAVRRVPVPVVEQPAGGYDLTAVFVRAHQVGAVLESLVGLEGDVLFMLGWAAGAEPLGAVIGHERVLLGSPTEAGTMDGDVVRYRAANFVTRRVAVPIGEPDGRATPRPERIVDEFRVAGISARHEPRMEARLRTHAAFSVPLGQAVRAAGGPIALADDADALRRMLHLMRQNLAAMPTPPVPRGFVALRTLPEGLLVAVLRRFLRSPMALYSGLNNTSPAEAAELDRLAEQMRVHMKIR</sequence>
<organism evidence="2 3">
    <name type="scientific">Nocardiopsis ansamitocini</name>
    <dbReference type="NCBI Taxonomy" id="1670832"/>
    <lineage>
        <taxon>Bacteria</taxon>
        <taxon>Bacillati</taxon>
        <taxon>Actinomycetota</taxon>
        <taxon>Actinomycetes</taxon>
        <taxon>Streptosporangiales</taxon>
        <taxon>Nocardiopsidaceae</taxon>
        <taxon>Nocardiopsis</taxon>
    </lineage>
</organism>
<evidence type="ECO:0000259" key="1">
    <source>
        <dbReference type="Pfam" id="PF02558"/>
    </source>
</evidence>
<comment type="caution">
    <text evidence="2">The sequence shown here is derived from an EMBL/GenBank/DDBJ whole genome shotgun (WGS) entry which is preliminary data.</text>
</comment>
<gene>
    <name evidence="2" type="ORF">Nans01_27000</name>
</gene>
<name>A0A9W6UJ16_9ACTN</name>
<dbReference type="Proteomes" id="UP001165092">
    <property type="component" value="Unassembled WGS sequence"/>
</dbReference>
<accession>A0A9W6UJ16</accession>
<keyword evidence="3" id="KW-1185">Reference proteome</keyword>
<evidence type="ECO:0000313" key="2">
    <source>
        <dbReference type="EMBL" id="GLU48349.1"/>
    </source>
</evidence>
<dbReference type="SUPFAM" id="SSF51735">
    <property type="entry name" value="NAD(P)-binding Rossmann-fold domains"/>
    <property type="match status" value="1"/>
</dbReference>
<dbReference type="InterPro" id="IPR036291">
    <property type="entry name" value="NAD(P)-bd_dom_sf"/>
</dbReference>
<dbReference type="RefSeq" id="WP_285759838.1">
    <property type="nucleotide sequence ID" value="NZ_BSQG01000004.1"/>
</dbReference>
<dbReference type="Gene3D" id="3.40.50.720">
    <property type="entry name" value="NAD(P)-binding Rossmann-like Domain"/>
    <property type="match status" value="1"/>
</dbReference>
<feature type="domain" description="Ketopantoate reductase N-terminal" evidence="1">
    <location>
        <begin position="4"/>
        <end position="132"/>
    </location>
</feature>